<dbReference type="InterPro" id="IPR035513">
    <property type="entry name" value="Invertase/methylesterase_inhib"/>
</dbReference>
<keyword evidence="2" id="KW-1015">Disulfide bond</keyword>
<reference evidence="6" key="1">
    <citation type="journal article" date="2020" name="Nat. Commun.">
        <title>Genome sequence of the cluster root forming white lupin.</title>
        <authorList>
            <person name="Hufnagel B."/>
            <person name="Marques A."/>
            <person name="Soriano A."/>
            <person name="Marques L."/>
            <person name="Divol F."/>
            <person name="Doumas P."/>
            <person name="Sallet E."/>
            <person name="Mancinotti D."/>
            <person name="Carrere S."/>
            <person name="Marande W."/>
            <person name="Arribat S."/>
            <person name="Keller J."/>
            <person name="Huneau C."/>
            <person name="Blein T."/>
            <person name="Aime D."/>
            <person name="Laguerre M."/>
            <person name="Taylor J."/>
            <person name="Schubert V."/>
            <person name="Nelson M."/>
            <person name="Geu-Flores F."/>
            <person name="Crespi M."/>
            <person name="Gallardo-Guerrero K."/>
            <person name="Delaux P.-M."/>
            <person name="Salse J."/>
            <person name="Berges H."/>
            <person name="Guyot R."/>
            <person name="Gouzy J."/>
            <person name="Peret B."/>
        </authorList>
    </citation>
    <scope>NUCLEOTIDE SEQUENCE [LARGE SCALE GENOMIC DNA]</scope>
    <source>
        <strain evidence="6">cv. Amiga</strain>
    </source>
</reference>
<dbReference type="AlphaFoldDB" id="A0A6A4PBS9"/>
<feature type="signal peptide" evidence="4">
    <location>
        <begin position="1"/>
        <end position="27"/>
    </location>
</feature>
<protein>
    <submittedName>
        <fullName evidence="5">Putative pectinesterase inhibitor domain-containing protein</fullName>
    </submittedName>
</protein>
<dbReference type="Proteomes" id="UP000447434">
    <property type="component" value="Chromosome 14"/>
</dbReference>
<keyword evidence="6" id="KW-1185">Reference proteome</keyword>
<dbReference type="OrthoDB" id="1413774at2759"/>
<comment type="caution">
    <text evidence="5">The sequence shown here is derived from an EMBL/GenBank/DDBJ whole genome shotgun (WGS) entry which is preliminary data.</text>
</comment>
<feature type="chain" id="PRO_5025598637" evidence="4">
    <location>
        <begin position="28"/>
        <end position="112"/>
    </location>
</feature>
<evidence type="ECO:0000256" key="3">
    <source>
        <dbReference type="ARBA" id="ARBA00038471"/>
    </source>
</evidence>
<dbReference type="PANTHER" id="PTHR36710">
    <property type="entry name" value="PECTINESTERASE INHIBITOR-LIKE"/>
    <property type="match status" value="1"/>
</dbReference>
<dbReference type="InterPro" id="IPR006501">
    <property type="entry name" value="Pectinesterase_inhib_dom"/>
</dbReference>
<organism evidence="5 6">
    <name type="scientific">Lupinus albus</name>
    <name type="common">White lupine</name>
    <name type="synonym">Lupinus termis</name>
    <dbReference type="NCBI Taxonomy" id="3870"/>
    <lineage>
        <taxon>Eukaryota</taxon>
        <taxon>Viridiplantae</taxon>
        <taxon>Streptophyta</taxon>
        <taxon>Embryophyta</taxon>
        <taxon>Tracheophyta</taxon>
        <taxon>Spermatophyta</taxon>
        <taxon>Magnoliopsida</taxon>
        <taxon>eudicotyledons</taxon>
        <taxon>Gunneridae</taxon>
        <taxon>Pentapetalae</taxon>
        <taxon>rosids</taxon>
        <taxon>fabids</taxon>
        <taxon>Fabales</taxon>
        <taxon>Fabaceae</taxon>
        <taxon>Papilionoideae</taxon>
        <taxon>50 kb inversion clade</taxon>
        <taxon>genistoids sensu lato</taxon>
        <taxon>core genistoids</taxon>
        <taxon>Genisteae</taxon>
        <taxon>Lupinus</taxon>
    </lineage>
</organism>
<evidence type="ECO:0000256" key="2">
    <source>
        <dbReference type="ARBA" id="ARBA00023157"/>
    </source>
</evidence>
<dbReference type="SUPFAM" id="SSF101148">
    <property type="entry name" value="Plant invertase/pectin methylesterase inhibitor"/>
    <property type="match status" value="1"/>
</dbReference>
<name>A0A6A4PBS9_LUPAL</name>
<dbReference type="NCBIfam" id="TIGR01614">
    <property type="entry name" value="PME_inhib"/>
    <property type="match status" value="1"/>
</dbReference>
<evidence type="ECO:0000256" key="4">
    <source>
        <dbReference type="SAM" id="SignalP"/>
    </source>
</evidence>
<comment type="similarity">
    <text evidence="3">Belongs to the PMEI family.</text>
</comment>
<keyword evidence="1 4" id="KW-0732">Signal</keyword>
<accession>A0A6A4PBS9</accession>
<proteinExistence type="inferred from homology"/>
<dbReference type="GO" id="GO:0004857">
    <property type="term" value="F:enzyme inhibitor activity"/>
    <property type="evidence" value="ECO:0007669"/>
    <property type="project" value="InterPro"/>
</dbReference>
<evidence type="ECO:0000256" key="1">
    <source>
        <dbReference type="ARBA" id="ARBA00022729"/>
    </source>
</evidence>
<dbReference type="InterPro" id="IPR052421">
    <property type="entry name" value="PCW_Enzyme_Inhibitor"/>
</dbReference>
<dbReference type="Gene3D" id="1.20.140.40">
    <property type="entry name" value="Invertase/pectin methylesterase inhibitor family protein"/>
    <property type="match status" value="1"/>
</dbReference>
<sequence length="112" mass="11827">MAHFSIIPSIISSLVLLFLLFAAPSSASKVVDVEAICAQAPDPKFCSSVLNSKLGGAKGADILSHAQYTINVHRVKATNTNNLVSVLIANSGNNPKAKAHSNTLPFIFMHVL</sequence>
<evidence type="ECO:0000313" key="5">
    <source>
        <dbReference type="EMBL" id="KAE9599802.1"/>
    </source>
</evidence>
<evidence type="ECO:0000313" key="6">
    <source>
        <dbReference type="Proteomes" id="UP000447434"/>
    </source>
</evidence>
<dbReference type="PANTHER" id="PTHR36710:SF20">
    <property type="entry name" value="PECTINESTERASE INHIBITOR DOMAIN PROTEIN"/>
    <property type="match status" value="1"/>
</dbReference>
<dbReference type="EMBL" id="WOCE01000014">
    <property type="protein sequence ID" value="KAE9599802.1"/>
    <property type="molecule type" value="Genomic_DNA"/>
</dbReference>
<gene>
    <name evidence="5" type="ORF">Lalb_Chr14g0366241</name>
</gene>